<evidence type="ECO:0000313" key="1">
    <source>
        <dbReference type="EMBL" id="KAG6378024.1"/>
    </source>
</evidence>
<dbReference type="OrthoDB" id="3246048at2759"/>
<comment type="caution">
    <text evidence="1">The sequence shown here is derived from an EMBL/GenBank/DDBJ whole genome shotgun (WGS) entry which is preliminary data.</text>
</comment>
<gene>
    <name evidence="1" type="ORF">JVT61DRAFT_13703</name>
</gene>
<dbReference type="AlphaFoldDB" id="A0A8I2YRJ6"/>
<reference evidence="1" key="1">
    <citation type="submission" date="2021-03" db="EMBL/GenBank/DDBJ databases">
        <title>Evolutionary innovations through gain and loss of genes in the ectomycorrhizal Boletales.</title>
        <authorList>
            <person name="Wu G."/>
            <person name="Miyauchi S."/>
            <person name="Morin E."/>
            <person name="Yang Z.-L."/>
            <person name="Xu J."/>
            <person name="Martin F.M."/>
        </authorList>
    </citation>
    <scope>NUCLEOTIDE SEQUENCE</scope>
    <source>
        <strain evidence="1">BR01</strain>
    </source>
</reference>
<keyword evidence="2" id="KW-1185">Reference proteome</keyword>
<accession>A0A8I2YRJ6</accession>
<sequence length="233" mass="26129">MAIEIQSQVHLYIPQAVEDLSTLFAGNTSQSNSPLVVHNFQHDMESIFWILLWTILVHFPCNFNSSKKRSEFAGILSEILQDMSMCNPRCHQVFSQAGPLHDLLAMYLAPQLQSLQSPVDGLRAVLLGGYMNRGYKFGNMPSYSCLYQYLWKVLSLCQQSIQGESLLDLVPCHSFYLNSDAAWAEIVNLPLQVNKRRCNRPGAGGDDNVAGSVKEDAGAGEYRYIVIADLKFF</sequence>
<evidence type="ECO:0000313" key="2">
    <source>
        <dbReference type="Proteomes" id="UP000683000"/>
    </source>
</evidence>
<proteinExistence type="predicted"/>
<dbReference type="Proteomes" id="UP000683000">
    <property type="component" value="Unassembled WGS sequence"/>
</dbReference>
<organism evidence="1 2">
    <name type="scientific">Boletus reticuloceps</name>
    <dbReference type="NCBI Taxonomy" id="495285"/>
    <lineage>
        <taxon>Eukaryota</taxon>
        <taxon>Fungi</taxon>
        <taxon>Dikarya</taxon>
        <taxon>Basidiomycota</taxon>
        <taxon>Agaricomycotina</taxon>
        <taxon>Agaricomycetes</taxon>
        <taxon>Agaricomycetidae</taxon>
        <taxon>Boletales</taxon>
        <taxon>Boletineae</taxon>
        <taxon>Boletaceae</taxon>
        <taxon>Boletoideae</taxon>
        <taxon>Boletus</taxon>
    </lineage>
</organism>
<dbReference type="EMBL" id="JAGFBS010000007">
    <property type="protein sequence ID" value="KAG6378024.1"/>
    <property type="molecule type" value="Genomic_DNA"/>
</dbReference>
<protein>
    <submittedName>
        <fullName evidence="1">Uncharacterized protein</fullName>
    </submittedName>
</protein>
<name>A0A8I2YRJ6_9AGAM</name>